<dbReference type="SMART" id="SM00062">
    <property type="entry name" value="PBPb"/>
    <property type="match status" value="1"/>
</dbReference>
<gene>
    <name evidence="4" type="ORF">IPI13_08960</name>
</gene>
<reference evidence="4 5" key="1">
    <citation type="submission" date="2020-10" db="EMBL/GenBank/DDBJ databases">
        <title>Connecting structure to function with the recovery of over 1000 high-quality activated sludge metagenome-assembled genomes encoding full-length rRNA genes using long-read sequencing.</title>
        <authorList>
            <person name="Singleton C.M."/>
            <person name="Petriglieri F."/>
            <person name="Kristensen J.M."/>
            <person name="Kirkegaard R.H."/>
            <person name="Michaelsen T.Y."/>
            <person name="Andersen M.H."/>
            <person name="Karst S.M."/>
            <person name="Dueholm M.S."/>
            <person name="Nielsen P.H."/>
            <person name="Albertsen M."/>
        </authorList>
    </citation>
    <scope>NUCLEOTIDE SEQUENCE [LARGE SCALE GENOMIC DNA]</scope>
    <source>
        <strain evidence="4">Ega_18-Q3-R5-49_MAXAC.001</strain>
    </source>
</reference>
<evidence type="ECO:0000259" key="3">
    <source>
        <dbReference type="SMART" id="SM00062"/>
    </source>
</evidence>
<evidence type="ECO:0000313" key="5">
    <source>
        <dbReference type="Proteomes" id="UP000726105"/>
    </source>
</evidence>
<evidence type="ECO:0000313" key="4">
    <source>
        <dbReference type="EMBL" id="MBK7273282.1"/>
    </source>
</evidence>
<dbReference type="Gene3D" id="3.40.190.10">
    <property type="entry name" value="Periplasmic binding protein-like II"/>
    <property type="match status" value="2"/>
</dbReference>
<feature type="chain" id="PRO_5037049081" evidence="2">
    <location>
        <begin position="28"/>
        <end position="300"/>
    </location>
</feature>
<sequence length="300" mass="30718">MRFPRTLTAVLGMTAAVALLTSGCATNAPKTQTPSASTTAQIVKNDAAAALVPAAVATSGVLQIGTNLTYAPDEFKNAAGEPIGGGIELMTAISTRLGLTPKFQDSQFDNIIPGIKGGKYQVGIASFTDTKERQNSVDFVDYFTAGGQWASKAGTTIDPDNACGKTVAVGTGTYQETDEIPARSKACTDAGKPAIIVLKLDTQQDITTAVALGRADALSADSPVTQYAVSQTEGKLQLAGPIFDSAPFGIAVAKDSGTMTQAVQTALQSLIDDGTYGRILTTWGVSAGAITKVTINGGTS</sequence>
<dbReference type="PANTHER" id="PTHR35936">
    <property type="entry name" value="MEMBRANE-BOUND LYTIC MUREIN TRANSGLYCOSYLASE F"/>
    <property type="match status" value="1"/>
</dbReference>
<evidence type="ECO:0000256" key="2">
    <source>
        <dbReference type="SAM" id="SignalP"/>
    </source>
</evidence>
<dbReference type="Pfam" id="PF00497">
    <property type="entry name" value="SBP_bac_3"/>
    <property type="match status" value="1"/>
</dbReference>
<organism evidence="4 5">
    <name type="scientific">Candidatus Phosphoribacter hodrii</name>
    <dbReference type="NCBI Taxonomy" id="2953743"/>
    <lineage>
        <taxon>Bacteria</taxon>
        <taxon>Bacillati</taxon>
        <taxon>Actinomycetota</taxon>
        <taxon>Actinomycetes</taxon>
        <taxon>Micrococcales</taxon>
        <taxon>Dermatophilaceae</taxon>
        <taxon>Candidatus Phosphoribacter</taxon>
    </lineage>
</organism>
<dbReference type="PROSITE" id="PS51257">
    <property type="entry name" value="PROKAR_LIPOPROTEIN"/>
    <property type="match status" value="1"/>
</dbReference>
<comment type="caution">
    <text evidence="4">The sequence shown here is derived from an EMBL/GenBank/DDBJ whole genome shotgun (WGS) entry which is preliminary data.</text>
</comment>
<accession>A0A935MHJ1</accession>
<feature type="domain" description="Solute-binding protein family 3/N-terminal" evidence="3">
    <location>
        <begin position="61"/>
        <end position="287"/>
    </location>
</feature>
<dbReference type="CDD" id="cd01004">
    <property type="entry name" value="PBP2_MidA_like"/>
    <property type="match status" value="1"/>
</dbReference>
<evidence type="ECO:0000256" key="1">
    <source>
        <dbReference type="ARBA" id="ARBA00022729"/>
    </source>
</evidence>
<feature type="signal peptide" evidence="2">
    <location>
        <begin position="1"/>
        <end position="27"/>
    </location>
</feature>
<dbReference type="AlphaFoldDB" id="A0A935MHJ1"/>
<dbReference type="SUPFAM" id="SSF53850">
    <property type="entry name" value="Periplasmic binding protein-like II"/>
    <property type="match status" value="1"/>
</dbReference>
<dbReference type="Proteomes" id="UP000726105">
    <property type="component" value="Unassembled WGS sequence"/>
</dbReference>
<name>A0A935MHJ1_9MICO</name>
<protein>
    <submittedName>
        <fullName evidence="4">ABC transporter substrate-binding protein</fullName>
    </submittedName>
</protein>
<dbReference type="InterPro" id="IPR001638">
    <property type="entry name" value="Solute-binding_3/MltF_N"/>
</dbReference>
<keyword evidence="1 2" id="KW-0732">Signal</keyword>
<proteinExistence type="predicted"/>
<dbReference type="PANTHER" id="PTHR35936:SF17">
    <property type="entry name" value="ARGININE-BINDING EXTRACELLULAR PROTEIN ARTP"/>
    <property type="match status" value="1"/>
</dbReference>
<dbReference type="EMBL" id="JADJIB010000003">
    <property type="protein sequence ID" value="MBK7273282.1"/>
    <property type="molecule type" value="Genomic_DNA"/>
</dbReference>